<dbReference type="RefSeq" id="WP_196475923.1">
    <property type="nucleotide sequence ID" value="NZ_JACFYX020000015.1"/>
</dbReference>
<dbReference type="AlphaFoldDB" id="A0A931D3Q2"/>
<dbReference type="EMBL" id="JACFYX010000016">
    <property type="protein sequence ID" value="MBG0836750.1"/>
    <property type="molecule type" value="Genomic_DNA"/>
</dbReference>
<keyword evidence="2" id="KW-1185">Reference proteome</keyword>
<name>A0A931D3Q2_9PSED</name>
<dbReference type="Proteomes" id="UP000596932">
    <property type="component" value="Unassembled WGS sequence"/>
</dbReference>
<proteinExistence type="predicted"/>
<reference evidence="1" key="1">
    <citation type="submission" date="2020-07" db="EMBL/GenBank/DDBJ databases">
        <title>Pseudomonas chaetoceroseae sp. nov., a new member of the Pseudomonas oleovorans group isolated from a culture of Chaetoceros calcitrans.</title>
        <authorList>
            <person name="Girard L."/>
            <person name="Lood C."/>
            <person name="De Mot R."/>
            <person name="Baudart J."/>
        </authorList>
    </citation>
    <scope>NUCLEOTIDE SEQUENCE</scope>
    <source>
        <strain evidence="1">536</strain>
    </source>
</reference>
<protein>
    <submittedName>
        <fullName evidence="1">Uncharacterized protein</fullName>
    </submittedName>
</protein>
<evidence type="ECO:0000313" key="2">
    <source>
        <dbReference type="Proteomes" id="UP000596932"/>
    </source>
</evidence>
<accession>A0A931D3Q2</accession>
<comment type="caution">
    <text evidence="1">The sequence shown here is derived from an EMBL/GenBank/DDBJ whole genome shotgun (WGS) entry which is preliminary data.</text>
</comment>
<gene>
    <name evidence="1" type="ORF">H3221_16685</name>
</gene>
<sequence>MSTHNEHELNAYRARLLSLLTRVRTAPDLTSLDADFYIVLGWISAAHCLGAIRIGASDSLHELALNASQHRAAEFAQQAEARRMSSAQERAA</sequence>
<evidence type="ECO:0000313" key="1">
    <source>
        <dbReference type="EMBL" id="MBG0836750.1"/>
    </source>
</evidence>
<organism evidence="1 2">
    <name type="scientific">Pseudomonas chaetocerotis</name>
    <dbReference type="NCBI Taxonomy" id="2758695"/>
    <lineage>
        <taxon>Bacteria</taxon>
        <taxon>Pseudomonadati</taxon>
        <taxon>Pseudomonadota</taxon>
        <taxon>Gammaproteobacteria</taxon>
        <taxon>Pseudomonadales</taxon>
        <taxon>Pseudomonadaceae</taxon>
        <taxon>Pseudomonas</taxon>
    </lineage>
</organism>